<dbReference type="GO" id="GO:0080037">
    <property type="term" value="P:negative regulation of cytokinin-activated signaling pathway"/>
    <property type="evidence" value="ECO:0007669"/>
    <property type="project" value="InterPro"/>
</dbReference>
<reference evidence="1" key="1">
    <citation type="submission" date="2022-04" db="EMBL/GenBank/DDBJ databases">
        <title>Carnegiea gigantea Genome sequencing and assembly v2.</title>
        <authorList>
            <person name="Copetti D."/>
            <person name="Sanderson M.J."/>
            <person name="Burquez A."/>
            <person name="Wojciechowski M.F."/>
        </authorList>
    </citation>
    <scope>NUCLEOTIDE SEQUENCE</scope>
    <source>
        <strain evidence="1">SGP5-SGP5p</strain>
        <tissue evidence="1">Aerial part</tissue>
    </source>
</reference>
<accession>A0A9Q1KTE3</accession>
<dbReference type="Proteomes" id="UP001153076">
    <property type="component" value="Unassembled WGS sequence"/>
</dbReference>
<dbReference type="GO" id="GO:2000762">
    <property type="term" value="P:regulation of phenylpropanoid metabolic process"/>
    <property type="evidence" value="ECO:0007669"/>
    <property type="project" value="InterPro"/>
</dbReference>
<dbReference type="SUPFAM" id="SSF117281">
    <property type="entry name" value="Kelch motif"/>
    <property type="match status" value="1"/>
</dbReference>
<dbReference type="Pfam" id="PF01344">
    <property type="entry name" value="Kelch_1"/>
    <property type="match status" value="1"/>
</dbReference>
<gene>
    <name evidence="1" type="ORF">Cgig2_012198</name>
</gene>
<proteinExistence type="predicted"/>
<dbReference type="InterPro" id="IPR044595">
    <property type="entry name" value="KMD1-4"/>
</dbReference>
<evidence type="ECO:0000313" key="2">
    <source>
        <dbReference type="Proteomes" id="UP001153076"/>
    </source>
</evidence>
<evidence type="ECO:0000313" key="1">
    <source>
        <dbReference type="EMBL" id="KAJ8448554.1"/>
    </source>
</evidence>
<dbReference type="SMART" id="SM00612">
    <property type="entry name" value="Kelch"/>
    <property type="match status" value="1"/>
</dbReference>
<sequence length="208" mass="23926">MTWHSSAYLVLTCQPIFKSKDFYCHRRRLTCFYAYLVQTRFKPAMPKPTGPSDLGLSIFELETGSWDRVDSISGWKKGKDMPSKQSFLAIGGLNGRVYVAGRHDPDQNGFNSAWEYDPVKDEWTELTQMSEPRDEYQGLVIGSKFWIISVHDTESQGDFKTNVEFYDVDLAKWTRVEDAWVLGRSPWCCAAVGRNRELVSWSELNSEV</sequence>
<dbReference type="PANTHER" id="PTHR46407:SF4">
    <property type="entry name" value="F-BOX DOMAIN-CONTAINING PROTEIN"/>
    <property type="match status" value="1"/>
</dbReference>
<comment type="caution">
    <text evidence="1">The sequence shown here is derived from an EMBL/GenBank/DDBJ whole genome shotgun (WGS) entry which is preliminary data.</text>
</comment>
<dbReference type="OrthoDB" id="191037at2759"/>
<organism evidence="1 2">
    <name type="scientific">Carnegiea gigantea</name>
    <dbReference type="NCBI Taxonomy" id="171969"/>
    <lineage>
        <taxon>Eukaryota</taxon>
        <taxon>Viridiplantae</taxon>
        <taxon>Streptophyta</taxon>
        <taxon>Embryophyta</taxon>
        <taxon>Tracheophyta</taxon>
        <taxon>Spermatophyta</taxon>
        <taxon>Magnoliopsida</taxon>
        <taxon>eudicotyledons</taxon>
        <taxon>Gunneridae</taxon>
        <taxon>Pentapetalae</taxon>
        <taxon>Caryophyllales</taxon>
        <taxon>Cactineae</taxon>
        <taxon>Cactaceae</taxon>
        <taxon>Cactoideae</taxon>
        <taxon>Echinocereeae</taxon>
        <taxon>Carnegiea</taxon>
    </lineage>
</organism>
<name>A0A9Q1KTE3_9CARY</name>
<dbReference type="Gene3D" id="2.120.10.80">
    <property type="entry name" value="Kelch-type beta propeller"/>
    <property type="match status" value="1"/>
</dbReference>
<dbReference type="InterPro" id="IPR015915">
    <property type="entry name" value="Kelch-typ_b-propeller"/>
</dbReference>
<dbReference type="AlphaFoldDB" id="A0A9Q1KTE3"/>
<dbReference type="PANTHER" id="PTHR46407">
    <property type="entry name" value="OS02G0208700 PROTEIN"/>
    <property type="match status" value="1"/>
</dbReference>
<keyword evidence="2" id="KW-1185">Reference proteome</keyword>
<dbReference type="EMBL" id="JAKOGI010000029">
    <property type="protein sequence ID" value="KAJ8448554.1"/>
    <property type="molecule type" value="Genomic_DNA"/>
</dbReference>
<protein>
    <submittedName>
        <fullName evidence="1">Uncharacterized protein</fullName>
    </submittedName>
</protein>
<dbReference type="InterPro" id="IPR006652">
    <property type="entry name" value="Kelch_1"/>
</dbReference>